<dbReference type="SUPFAM" id="SSF55874">
    <property type="entry name" value="ATPase domain of HSP90 chaperone/DNA topoisomerase II/histidine kinase"/>
    <property type="match status" value="1"/>
</dbReference>
<dbReference type="Proteomes" id="UP000256977">
    <property type="component" value="Unassembled WGS sequence"/>
</dbReference>
<dbReference type="PANTHER" id="PTHR34220:SF7">
    <property type="entry name" value="SENSOR HISTIDINE KINASE YPDA"/>
    <property type="match status" value="1"/>
</dbReference>
<proteinExistence type="predicted"/>
<comment type="caution">
    <text evidence="9">The sequence shown here is derived from an EMBL/GenBank/DDBJ whole genome shotgun (WGS) entry which is preliminary data.</text>
</comment>
<dbReference type="InterPro" id="IPR036890">
    <property type="entry name" value="HATPase_C_sf"/>
</dbReference>
<dbReference type="SMART" id="SM00387">
    <property type="entry name" value="HATPase_c"/>
    <property type="match status" value="1"/>
</dbReference>
<dbReference type="PROSITE" id="PS50885">
    <property type="entry name" value="HAMP"/>
    <property type="match status" value="1"/>
</dbReference>
<keyword evidence="3" id="KW-0597">Phosphoprotein</keyword>
<gene>
    <name evidence="9" type="ORF">DFP98_14449</name>
</gene>
<protein>
    <submittedName>
        <fullName evidence="9">Two-component system sensor histidine kinase YesM</fullName>
    </submittedName>
</protein>
<dbReference type="Pfam" id="PF02518">
    <property type="entry name" value="HATPase_c"/>
    <property type="match status" value="1"/>
</dbReference>
<evidence type="ECO:0000256" key="6">
    <source>
        <dbReference type="ARBA" id="ARBA00023136"/>
    </source>
</evidence>
<dbReference type="GO" id="GO:0000155">
    <property type="term" value="F:phosphorelay sensor kinase activity"/>
    <property type="evidence" value="ECO:0007669"/>
    <property type="project" value="InterPro"/>
</dbReference>
<feature type="domain" description="HAMP" evidence="8">
    <location>
        <begin position="308"/>
        <end position="363"/>
    </location>
</feature>
<keyword evidence="7" id="KW-0812">Transmembrane</keyword>
<dbReference type="InterPro" id="IPR010559">
    <property type="entry name" value="Sig_transdc_His_kin_internal"/>
</dbReference>
<keyword evidence="10" id="KW-1185">Reference proteome</keyword>
<accession>A0A3D9I222</accession>
<dbReference type="PANTHER" id="PTHR34220">
    <property type="entry name" value="SENSOR HISTIDINE KINASE YPDA"/>
    <property type="match status" value="1"/>
</dbReference>
<dbReference type="GO" id="GO:0005886">
    <property type="term" value="C:plasma membrane"/>
    <property type="evidence" value="ECO:0007669"/>
    <property type="project" value="UniProtKB-SubCell"/>
</dbReference>
<keyword evidence="5 9" id="KW-0418">Kinase</keyword>
<dbReference type="EMBL" id="QRDZ01000044">
    <property type="protein sequence ID" value="RED55206.1"/>
    <property type="molecule type" value="Genomic_DNA"/>
</dbReference>
<keyword evidence="7" id="KW-1133">Transmembrane helix</keyword>
<dbReference type="InterPro" id="IPR003594">
    <property type="entry name" value="HATPase_dom"/>
</dbReference>
<evidence type="ECO:0000256" key="3">
    <source>
        <dbReference type="ARBA" id="ARBA00022553"/>
    </source>
</evidence>
<evidence type="ECO:0000256" key="2">
    <source>
        <dbReference type="ARBA" id="ARBA00022475"/>
    </source>
</evidence>
<reference evidence="9 10" key="1">
    <citation type="submission" date="2018-07" db="EMBL/GenBank/DDBJ databases">
        <title>Genomic Encyclopedia of Type Strains, Phase III (KMG-III): the genomes of soil and plant-associated and newly described type strains.</title>
        <authorList>
            <person name="Whitman W."/>
        </authorList>
    </citation>
    <scope>NUCLEOTIDE SEQUENCE [LARGE SCALE GENOMIC DNA]</scope>
    <source>
        <strain evidence="9 10">CECT 7287</strain>
    </source>
</reference>
<keyword evidence="2" id="KW-1003">Cell membrane</keyword>
<dbReference type="AlphaFoldDB" id="A0A3D9I222"/>
<feature type="transmembrane region" description="Helical" evidence="7">
    <location>
        <begin position="286"/>
        <end position="306"/>
    </location>
</feature>
<evidence type="ECO:0000256" key="7">
    <source>
        <dbReference type="SAM" id="Phobius"/>
    </source>
</evidence>
<dbReference type="Pfam" id="PF06580">
    <property type="entry name" value="His_kinase"/>
    <property type="match status" value="1"/>
</dbReference>
<dbReference type="OrthoDB" id="9809348at2"/>
<dbReference type="InterPro" id="IPR003660">
    <property type="entry name" value="HAMP_dom"/>
</dbReference>
<evidence type="ECO:0000313" key="9">
    <source>
        <dbReference type="EMBL" id="RED55206.1"/>
    </source>
</evidence>
<evidence type="ECO:0000259" key="8">
    <source>
        <dbReference type="PROSITE" id="PS50885"/>
    </source>
</evidence>
<evidence type="ECO:0000256" key="1">
    <source>
        <dbReference type="ARBA" id="ARBA00004651"/>
    </source>
</evidence>
<dbReference type="Gene3D" id="6.10.340.10">
    <property type="match status" value="1"/>
</dbReference>
<sequence>MNLLRRLTIRSQISIIACLIALVVMAILSASYLQMAKMIGSNNEKLTSDLVLQMRQTVHSNKDVLERLMMNIAFNMDVQNFLIEPDKTESFMLSKRVDNLFINSRTLKEGILDIVIHGEDGRWIDIAGGRGLTKPYRGALTEGKFFHYYGLQNFGRHYELENVFLIGSKIKYSQPGELFNDTIGTLFFVVSPQALLGEISDLSAEMNTISFFVDWQRKVVSGNESLHTVDGLELLGVGRDGSIKREVEWEGETYIAHSEYLPDMKSAIVSMIPKDAIMRDMNAIRIFFIVMFLIGGFVMMLLFRAITGNILHPLKKLINFMSTVKRGDLAKLKGRIDLDGYVEISLMATEFNNMLNKIDSLTRELLDTHAALYGAELEKKKAELAYLRSQIHPHFLYNTLEMIKGMAAVKGAQEIREAASSLGSIFRYSIKGESVVPFQTELGVVESYLQIQRLRFGSRLNVQMEIDENCLNCHVPKMILQPIVENAVYHGLEPKEERGVLRIESYLDERRDLIVVVEDDGIGMDAIRLERLQAALSEEDYRTRLGGEERHSIGFANVNARIKMICGPDYGLQVASKEGGGTLVRVKLSTKGELLHAI</sequence>
<organism evidence="9 10">
    <name type="scientific">Cohnella phaseoli</name>
    <dbReference type="NCBI Taxonomy" id="456490"/>
    <lineage>
        <taxon>Bacteria</taxon>
        <taxon>Bacillati</taxon>
        <taxon>Bacillota</taxon>
        <taxon>Bacilli</taxon>
        <taxon>Bacillales</taxon>
        <taxon>Paenibacillaceae</taxon>
        <taxon>Cohnella</taxon>
    </lineage>
</organism>
<dbReference type="RefSeq" id="WP_116065271.1">
    <property type="nucleotide sequence ID" value="NZ_QRDZ01000044.1"/>
</dbReference>
<keyword evidence="6 7" id="KW-0472">Membrane</keyword>
<comment type="subcellular location">
    <subcellularLocation>
        <location evidence="1">Cell membrane</location>
        <topology evidence="1">Multi-pass membrane protein</topology>
    </subcellularLocation>
</comment>
<evidence type="ECO:0000313" key="10">
    <source>
        <dbReference type="Proteomes" id="UP000256977"/>
    </source>
</evidence>
<dbReference type="Gene3D" id="3.30.565.10">
    <property type="entry name" value="Histidine kinase-like ATPase, C-terminal domain"/>
    <property type="match status" value="1"/>
</dbReference>
<feature type="transmembrane region" description="Helical" evidence="7">
    <location>
        <begin position="12"/>
        <end position="33"/>
    </location>
</feature>
<keyword evidence="4" id="KW-0808">Transferase</keyword>
<dbReference type="InterPro" id="IPR050640">
    <property type="entry name" value="Bact_2-comp_sensor_kinase"/>
</dbReference>
<name>A0A3D9I222_9BACL</name>
<evidence type="ECO:0000256" key="5">
    <source>
        <dbReference type="ARBA" id="ARBA00022777"/>
    </source>
</evidence>
<evidence type="ECO:0000256" key="4">
    <source>
        <dbReference type="ARBA" id="ARBA00022679"/>
    </source>
</evidence>